<evidence type="ECO:0000256" key="3">
    <source>
        <dbReference type="PROSITE-ProRule" id="PRU00169"/>
    </source>
</evidence>
<dbReference type="InterPro" id="IPR039420">
    <property type="entry name" value="WalR-like"/>
</dbReference>
<dbReference type="PROSITE" id="PS50043">
    <property type="entry name" value="HTH_LUXR_2"/>
    <property type="match status" value="1"/>
</dbReference>
<evidence type="ECO:0000259" key="5">
    <source>
        <dbReference type="PROSITE" id="PS50110"/>
    </source>
</evidence>
<dbReference type="PANTHER" id="PTHR43214:SF43">
    <property type="entry name" value="TWO-COMPONENT RESPONSE REGULATOR"/>
    <property type="match status" value="1"/>
</dbReference>
<gene>
    <name evidence="6" type="ORF">ACFPT7_11425</name>
</gene>
<dbReference type="PROSITE" id="PS50110">
    <property type="entry name" value="RESPONSE_REGULATORY"/>
    <property type="match status" value="1"/>
</dbReference>
<dbReference type="Proteomes" id="UP001596091">
    <property type="component" value="Unassembled WGS sequence"/>
</dbReference>
<reference evidence="7" key="1">
    <citation type="journal article" date="2019" name="Int. J. Syst. Evol. Microbiol.">
        <title>The Global Catalogue of Microorganisms (GCM) 10K type strain sequencing project: providing services to taxonomists for standard genome sequencing and annotation.</title>
        <authorList>
            <consortium name="The Broad Institute Genomics Platform"/>
            <consortium name="The Broad Institute Genome Sequencing Center for Infectious Disease"/>
            <person name="Wu L."/>
            <person name="Ma J."/>
        </authorList>
    </citation>
    <scope>NUCLEOTIDE SEQUENCE [LARGE SCALE GENOMIC DNA]</scope>
    <source>
        <strain evidence="7">JCM 4087</strain>
    </source>
</reference>
<name>A0ABW1EFX6_9BACT</name>
<evidence type="ECO:0000313" key="6">
    <source>
        <dbReference type="EMBL" id="MFC5862905.1"/>
    </source>
</evidence>
<feature type="domain" description="Response regulatory" evidence="5">
    <location>
        <begin position="8"/>
        <end position="124"/>
    </location>
</feature>
<dbReference type="Pfam" id="PF00196">
    <property type="entry name" value="GerE"/>
    <property type="match status" value="1"/>
</dbReference>
<dbReference type="InterPro" id="IPR016032">
    <property type="entry name" value="Sig_transdc_resp-reg_C-effctor"/>
</dbReference>
<dbReference type="SMART" id="SM00448">
    <property type="entry name" value="REC"/>
    <property type="match status" value="1"/>
</dbReference>
<proteinExistence type="predicted"/>
<dbReference type="PANTHER" id="PTHR43214">
    <property type="entry name" value="TWO-COMPONENT RESPONSE REGULATOR"/>
    <property type="match status" value="1"/>
</dbReference>
<accession>A0ABW1EFX6</accession>
<sequence>MTDDVRIRILSVDDHPLIREGIAAVIANEPDMELIAEASTGREAIQRFREYRPDVTLMDLRLPDISGIDSLIEIRAVNSDARVIMLTTFEGDAEIERALRAGAQGYMLKSMPRKQMLETIRRVHAGKKHIPSEVAALLAEHVGEESLSKRELEVLQKIAGGNRNSDIASLLYISEETVKGHVRNIMEKLGASDRTEAVAIGLRRGMIHL</sequence>
<dbReference type="InterPro" id="IPR001789">
    <property type="entry name" value="Sig_transdc_resp-reg_receiver"/>
</dbReference>
<dbReference type="Pfam" id="PF00072">
    <property type="entry name" value="Response_reg"/>
    <property type="match status" value="1"/>
</dbReference>
<evidence type="ECO:0000259" key="4">
    <source>
        <dbReference type="PROSITE" id="PS50043"/>
    </source>
</evidence>
<dbReference type="RefSeq" id="WP_263339026.1">
    <property type="nucleotide sequence ID" value="NZ_JAGSYH010000005.1"/>
</dbReference>
<dbReference type="SUPFAM" id="SSF52172">
    <property type="entry name" value="CheY-like"/>
    <property type="match status" value="1"/>
</dbReference>
<dbReference type="InterPro" id="IPR011006">
    <property type="entry name" value="CheY-like_superfamily"/>
</dbReference>
<evidence type="ECO:0000256" key="2">
    <source>
        <dbReference type="ARBA" id="ARBA00023125"/>
    </source>
</evidence>
<keyword evidence="2" id="KW-0238">DNA-binding</keyword>
<dbReference type="InterPro" id="IPR000792">
    <property type="entry name" value="Tscrpt_reg_LuxR_C"/>
</dbReference>
<dbReference type="CDD" id="cd17535">
    <property type="entry name" value="REC_NarL-like"/>
    <property type="match status" value="1"/>
</dbReference>
<feature type="modified residue" description="4-aspartylphosphate" evidence="3">
    <location>
        <position position="59"/>
    </location>
</feature>
<evidence type="ECO:0000313" key="7">
    <source>
        <dbReference type="Proteomes" id="UP001596091"/>
    </source>
</evidence>
<dbReference type="CDD" id="cd06170">
    <property type="entry name" value="LuxR_C_like"/>
    <property type="match status" value="1"/>
</dbReference>
<comment type="caution">
    <text evidence="6">The sequence shown here is derived from an EMBL/GenBank/DDBJ whole genome shotgun (WGS) entry which is preliminary data.</text>
</comment>
<dbReference type="PRINTS" id="PR00038">
    <property type="entry name" value="HTHLUXR"/>
</dbReference>
<dbReference type="EMBL" id="JBHSPH010000003">
    <property type="protein sequence ID" value="MFC5862905.1"/>
    <property type="molecule type" value="Genomic_DNA"/>
</dbReference>
<dbReference type="Gene3D" id="3.40.50.2300">
    <property type="match status" value="1"/>
</dbReference>
<dbReference type="InterPro" id="IPR058245">
    <property type="entry name" value="NreC/VraR/RcsB-like_REC"/>
</dbReference>
<keyword evidence="7" id="KW-1185">Reference proteome</keyword>
<organism evidence="6 7">
    <name type="scientific">Acidicapsa dinghuensis</name>
    <dbReference type="NCBI Taxonomy" id="2218256"/>
    <lineage>
        <taxon>Bacteria</taxon>
        <taxon>Pseudomonadati</taxon>
        <taxon>Acidobacteriota</taxon>
        <taxon>Terriglobia</taxon>
        <taxon>Terriglobales</taxon>
        <taxon>Acidobacteriaceae</taxon>
        <taxon>Acidicapsa</taxon>
    </lineage>
</organism>
<dbReference type="SUPFAM" id="SSF46894">
    <property type="entry name" value="C-terminal effector domain of the bipartite response regulators"/>
    <property type="match status" value="1"/>
</dbReference>
<feature type="domain" description="HTH luxR-type" evidence="4">
    <location>
        <begin position="140"/>
        <end position="205"/>
    </location>
</feature>
<dbReference type="PROSITE" id="PS00622">
    <property type="entry name" value="HTH_LUXR_1"/>
    <property type="match status" value="1"/>
</dbReference>
<protein>
    <submittedName>
        <fullName evidence="6">Response regulator</fullName>
    </submittedName>
</protein>
<dbReference type="SMART" id="SM00421">
    <property type="entry name" value="HTH_LUXR"/>
    <property type="match status" value="1"/>
</dbReference>
<evidence type="ECO:0000256" key="1">
    <source>
        <dbReference type="ARBA" id="ARBA00022553"/>
    </source>
</evidence>
<keyword evidence="1 3" id="KW-0597">Phosphoprotein</keyword>